<keyword evidence="1" id="KW-0479">Metal-binding</keyword>
<feature type="domain" description="SWIM-type" evidence="3">
    <location>
        <begin position="136"/>
        <end position="167"/>
    </location>
</feature>
<dbReference type="InterPro" id="IPR007527">
    <property type="entry name" value="Znf_SWIM"/>
</dbReference>
<gene>
    <name evidence="4" type="ORF">ETAA1_62280</name>
</gene>
<keyword evidence="1" id="KW-0863">Zinc-finger</keyword>
<dbReference type="AlphaFoldDB" id="A0A517Y3H1"/>
<proteinExistence type="predicted"/>
<dbReference type="Proteomes" id="UP000319576">
    <property type="component" value="Chromosome"/>
</dbReference>
<dbReference type="KEGG" id="uli:ETAA1_62280"/>
<organism evidence="4 5">
    <name type="scientific">Urbifossiella limnaea</name>
    <dbReference type="NCBI Taxonomy" id="2528023"/>
    <lineage>
        <taxon>Bacteria</taxon>
        <taxon>Pseudomonadati</taxon>
        <taxon>Planctomycetota</taxon>
        <taxon>Planctomycetia</taxon>
        <taxon>Gemmatales</taxon>
        <taxon>Gemmataceae</taxon>
        <taxon>Urbifossiella</taxon>
    </lineage>
</organism>
<dbReference type="Pfam" id="PF04434">
    <property type="entry name" value="SWIM"/>
    <property type="match status" value="1"/>
</dbReference>
<dbReference type="PANTHER" id="PTHR38133">
    <property type="entry name" value="SLR1429 PROTEIN"/>
    <property type="match status" value="1"/>
</dbReference>
<dbReference type="PROSITE" id="PS50966">
    <property type="entry name" value="ZF_SWIM"/>
    <property type="match status" value="1"/>
</dbReference>
<dbReference type="PANTHER" id="PTHR38133:SF1">
    <property type="entry name" value="SLR1429 PROTEIN"/>
    <property type="match status" value="1"/>
</dbReference>
<dbReference type="GO" id="GO:0008270">
    <property type="term" value="F:zinc ion binding"/>
    <property type="evidence" value="ECO:0007669"/>
    <property type="project" value="UniProtKB-KW"/>
</dbReference>
<reference evidence="4 5" key="1">
    <citation type="submission" date="2019-02" db="EMBL/GenBank/DDBJ databases">
        <title>Deep-cultivation of Planctomycetes and their phenomic and genomic characterization uncovers novel biology.</title>
        <authorList>
            <person name="Wiegand S."/>
            <person name="Jogler M."/>
            <person name="Boedeker C."/>
            <person name="Pinto D."/>
            <person name="Vollmers J."/>
            <person name="Rivas-Marin E."/>
            <person name="Kohn T."/>
            <person name="Peeters S.H."/>
            <person name="Heuer A."/>
            <person name="Rast P."/>
            <person name="Oberbeckmann S."/>
            <person name="Bunk B."/>
            <person name="Jeske O."/>
            <person name="Meyerdierks A."/>
            <person name="Storesund J.E."/>
            <person name="Kallscheuer N."/>
            <person name="Luecker S."/>
            <person name="Lage O.M."/>
            <person name="Pohl T."/>
            <person name="Merkel B.J."/>
            <person name="Hornburger P."/>
            <person name="Mueller R.-W."/>
            <person name="Bruemmer F."/>
            <person name="Labrenz M."/>
            <person name="Spormann A.M."/>
            <person name="Op den Camp H."/>
            <person name="Overmann J."/>
            <person name="Amann R."/>
            <person name="Jetten M.S.M."/>
            <person name="Mascher T."/>
            <person name="Medema M.H."/>
            <person name="Devos D.P."/>
            <person name="Kaster A.-K."/>
            <person name="Ovreas L."/>
            <person name="Rohde M."/>
            <person name="Galperin M.Y."/>
            <person name="Jogler C."/>
        </authorList>
    </citation>
    <scope>NUCLEOTIDE SEQUENCE [LARGE SCALE GENOMIC DNA]</scope>
    <source>
        <strain evidence="4 5">ETA_A1</strain>
    </source>
</reference>
<keyword evidence="5" id="KW-1185">Reference proteome</keyword>
<keyword evidence="1" id="KW-0862">Zinc</keyword>
<sequence>MWYGEFFPKSKPRAVAGGIKAQSKAGAFGTTWWAKKWIGVLESFNIGARLGRGRSYARQGQVTDIGIAPGKVTAKVQGSRPQPYAVVIEIEKLAATDWDKLVGELNTQAAFAAKLLAGEMPQDIETAFARVGLSLFPSSLKEIKTDCSCPDWSNPCKHIAAVYYLIGEEFDRDPFLLFRLRGTDRETICGRLSAGPGPNAAEAAPPAPPEPVPSDAATFWASGPLPAELYGDVRLPPVDAAGPKRLGGFPFWRGTDRFLDTLVPTYSAAARRGLTVFEAESMPPAADPPEEKRGARRPQ</sequence>
<protein>
    <submittedName>
        <fullName evidence="4">SWIM zinc finger protein</fullName>
    </submittedName>
</protein>
<feature type="compositionally biased region" description="Low complexity" evidence="2">
    <location>
        <begin position="193"/>
        <end position="204"/>
    </location>
</feature>
<evidence type="ECO:0000313" key="4">
    <source>
        <dbReference type="EMBL" id="QDU24214.1"/>
    </source>
</evidence>
<feature type="region of interest" description="Disordered" evidence="2">
    <location>
        <begin position="193"/>
        <end position="212"/>
    </location>
</feature>
<evidence type="ECO:0000256" key="1">
    <source>
        <dbReference type="PROSITE-ProRule" id="PRU00325"/>
    </source>
</evidence>
<dbReference type="EMBL" id="CP036273">
    <property type="protein sequence ID" value="QDU24214.1"/>
    <property type="molecule type" value="Genomic_DNA"/>
</dbReference>
<evidence type="ECO:0000256" key="2">
    <source>
        <dbReference type="SAM" id="MobiDB-lite"/>
    </source>
</evidence>
<dbReference type="RefSeq" id="WP_145244390.1">
    <property type="nucleotide sequence ID" value="NZ_CP036273.1"/>
</dbReference>
<evidence type="ECO:0000313" key="5">
    <source>
        <dbReference type="Proteomes" id="UP000319576"/>
    </source>
</evidence>
<feature type="region of interest" description="Disordered" evidence="2">
    <location>
        <begin position="279"/>
        <end position="299"/>
    </location>
</feature>
<accession>A0A517Y3H1</accession>
<evidence type="ECO:0000259" key="3">
    <source>
        <dbReference type="PROSITE" id="PS50966"/>
    </source>
</evidence>
<name>A0A517Y3H1_9BACT</name>
<dbReference type="OrthoDB" id="188274at2"/>